<evidence type="ECO:0000259" key="3">
    <source>
        <dbReference type="Pfam" id="PF00296"/>
    </source>
</evidence>
<dbReference type="InterPro" id="IPR050766">
    <property type="entry name" value="Bact_Lucif_Oxidored"/>
</dbReference>
<sequence>MAANAVTLSILDLCPVPQGSTPAQALHNSLALAQHAESIGYKRFWVAEHHNMTGIASAATSVVMGYLAGGTERIRIGSGGIMLPNHAPLQIAEQFGTLESLYPGRIDLGLGRAPGTDPATAQALRRGRADGEDFPHMLDELRRLFAQPQPGQRLRAVPGAGLDVPIWLLGSSTFSAQLAGRLGLPFAFAGQFSPDYMLAALRTYRENFEPSAQLDQPHAMLGINAYVADSRDEAHHLATSHQQAFLNLMRGQPGPLPPPVADIETLWQPHERHSVLSTLAGTLVGEPATVAQQISDLLERTEVQELIVNSSIYDQPLRRQSYTLLMQAMREL</sequence>
<dbReference type="GO" id="GO:0005829">
    <property type="term" value="C:cytosol"/>
    <property type="evidence" value="ECO:0007669"/>
    <property type="project" value="TreeGrafter"/>
</dbReference>
<dbReference type="EMBL" id="LT629736">
    <property type="protein sequence ID" value="SDR95261.1"/>
    <property type="molecule type" value="Genomic_DNA"/>
</dbReference>
<name>A0A1H1N841_9GAMM</name>
<protein>
    <recommendedName>
        <fullName evidence="2">Luciferase-like monooxygenase</fullName>
    </recommendedName>
</protein>
<dbReference type="InterPro" id="IPR036661">
    <property type="entry name" value="Luciferase-like_sf"/>
</dbReference>
<organism evidence="4 5">
    <name type="scientific">Halopseudomonas xinjiangensis</name>
    <dbReference type="NCBI Taxonomy" id="487184"/>
    <lineage>
        <taxon>Bacteria</taxon>
        <taxon>Pseudomonadati</taxon>
        <taxon>Pseudomonadota</taxon>
        <taxon>Gammaproteobacteria</taxon>
        <taxon>Pseudomonadales</taxon>
        <taxon>Pseudomonadaceae</taxon>
        <taxon>Halopseudomonas</taxon>
    </lineage>
</organism>
<comment type="similarity">
    <text evidence="1">To bacterial alkanal monooxygenase alpha and beta chains.</text>
</comment>
<dbReference type="SUPFAM" id="SSF51679">
    <property type="entry name" value="Bacterial luciferase-like"/>
    <property type="match status" value="1"/>
</dbReference>
<dbReference type="PANTHER" id="PTHR30137">
    <property type="entry name" value="LUCIFERASE-LIKE MONOOXYGENASE"/>
    <property type="match status" value="1"/>
</dbReference>
<accession>A0A1H1N841</accession>
<dbReference type="RefSeq" id="WP_093391779.1">
    <property type="nucleotide sequence ID" value="NZ_LT629736.1"/>
</dbReference>
<dbReference type="NCBIfam" id="TIGR03558">
    <property type="entry name" value="oxido_grp_1"/>
    <property type="match status" value="1"/>
</dbReference>
<dbReference type="AlphaFoldDB" id="A0A1H1N841"/>
<dbReference type="InterPro" id="IPR011251">
    <property type="entry name" value="Luciferase-like_dom"/>
</dbReference>
<evidence type="ECO:0000313" key="5">
    <source>
        <dbReference type="Proteomes" id="UP000243207"/>
    </source>
</evidence>
<dbReference type="OrthoDB" id="9780518at2"/>
<dbReference type="STRING" id="487184.SAMN05216421_0632"/>
<dbReference type="FunFam" id="3.20.20.30:FF:000002">
    <property type="entry name" value="LLM class flavin-dependent oxidoreductase"/>
    <property type="match status" value="1"/>
</dbReference>
<feature type="domain" description="Luciferase-like" evidence="3">
    <location>
        <begin position="16"/>
        <end position="301"/>
    </location>
</feature>
<dbReference type="GO" id="GO:0016705">
    <property type="term" value="F:oxidoreductase activity, acting on paired donors, with incorporation or reduction of molecular oxygen"/>
    <property type="evidence" value="ECO:0007669"/>
    <property type="project" value="InterPro"/>
</dbReference>
<proteinExistence type="predicted"/>
<gene>
    <name evidence="4" type="ORF">SAMN05216421_0632</name>
</gene>
<dbReference type="Gene3D" id="3.20.20.30">
    <property type="entry name" value="Luciferase-like domain"/>
    <property type="match status" value="1"/>
</dbReference>
<reference evidence="5" key="1">
    <citation type="submission" date="2016-10" db="EMBL/GenBank/DDBJ databases">
        <authorList>
            <person name="Varghese N."/>
            <person name="Submissions S."/>
        </authorList>
    </citation>
    <scope>NUCLEOTIDE SEQUENCE [LARGE SCALE GENOMIC DNA]</scope>
    <source>
        <strain evidence="5">NRRL B-51270</strain>
    </source>
</reference>
<evidence type="ECO:0000256" key="1">
    <source>
        <dbReference type="ARBA" id="ARBA00007789"/>
    </source>
</evidence>
<keyword evidence="5" id="KW-1185">Reference proteome</keyword>
<dbReference type="Pfam" id="PF00296">
    <property type="entry name" value="Bac_luciferase"/>
    <property type="match status" value="1"/>
</dbReference>
<evidence type="ECO:0000313" key="4">
    <source>
        <dbReference type="EMBL" id="SDR95261.1"/>
    </source>
</evidence>
<dbReference type="Proteomes" id="UP000243207">
    <property type="component" value="Chromosome I"/>
</dbReference>
<dbReference type="PANTHER" id="PTHR30137:SF6">
    <property type="entry name" value="LUCIFERASE-LIKE MONOOXYGENASE"/>
    <property type="match status" value="1"/>
</dbReference>
<dbReference type="InterPro" id="IPR019949">
    <property type="entry name" value="CmoO-like"/>
</dbReference>
<evidence type="ECO:0000256" key="2">
    <source>
        <dbReference type="ARBA" id="ARBA00074555"/>
    </source>
</evidence>
<dbReference type="CDD" id="cd00347">
    <property type="entry name" value="Flavin_utilizing_monoxygenases"/>
    <property type="match status" value="1"/>
</dbReference>